<proteinExistence type="predicted"/>
<dbReference type="AlphaFoldDB" id="A0A517YFD8"/>
<protein>
    <submittedName>
        <fullName evidence="1">Uncharacterized protein</fullName>
    </submittedName>
</protein>
<accession>A0A517YFD8</accession>
<organism evidence="1 2">
    <name type="scientific">Anatilimnocola aggregata</name>
    <dbReference type="NCBI Taxonomy" id="2528021"/>
    <lineage>
        <taxon>Bacteria</taxon>
        <taxon>Pseudomonadati</taxon>
        <taxon>Planctomycetota</taxon>
        <taxon>Planctomycetia</taxon>
        <taxon>Pirellulales</taxon>
        <taxon>Pirellulaceae</taxon>
        <taxon>Anatilimnocola</taxon>
    </lineage>
</organism>
<gene>
    <name evidence="1" type="ORF">ETAA8_39680</name>
</gene>
<reference evidence="1 2" key="1">
    <citation type="submission" date="2019-02" db="EMBL/GenBank/DDBJ databases">
        <title>Deep-cultivation of Planctomycetes and their phenomic and genomic characterization uncovers novel biology.</title>
        <authorList>
            <person name="Wiegand S."/>
            <person name="Jogler M."/>
            <person name="Boedeker C."/>
            <person name="Pinto D."/>
            <person name="Vollmers J."/>
            <person name="Rivas-Marin E."/>
            <person name="Kohn T."/>
            <person name="Peeters S.H."/>
            <person name="Heuer A."/>
            <person name="Rast P."/>
            <person name="Oberbeckmann S."/>
            <person name="Bunk B."/>
            <person name="Jeske O."/>
            <person name="Meyerdierks A."/>
            <person name="Storesund J.E."/>
            <person name="Kallscheuer N."/>
            <person name="Luecker S."/>
            <person name="Lage O.M."/>
            <person name="Pohl T."/>
            <person name="Merkel B.J."/>
            <person name="Hornburger P."/>
            <person name="Mueller R.-W."/>
            <person name="Bruemmer F."/>
            <person name="Labrenz M."/>
            <person name="Spormann A.M."/>
            <person name="Op den Camp H."/>
            <person name="Overmann J."/>
            <person name="Amann R."/>
            <person name="Jetten M.S.M."/>
            <person name="Mascher T."/>
            <person name="Medema M.H."/>
            <person name="Devos D.P."/>
            <person name="Kaster A.-K."/>
            <person name="Ovreas L."/>
            <person name="Rohde M."/>
            <person name="Galperin M.Y."/>
            <person name="Jogler C."/>
        </authorList>
    </citation>
    <scope>NUCLEOTIDE SEQUENCE [LARGE SCALE GENOMIC DNA]</scope>
    <source>
        <strain evidence="1 2">ETA_A8</strain>
    </source>
</reference>
<dbReference type="EMBL" id="CP036274">
    <property type="protein sequence ID" value="QDU28862.1"/>
    <property type="molecule type" value="Genomic_DNA"/>
</dbReference>
<evidence type="ECO:0000313" key="2">
    <source>
        <dbReference type="Proteomes" id="UP000315017"/>
    </source>
</evidence>
<sequence>MRRTKSRKYLVDRAQISSAVSFRANGSVIEISFLPGLTPAQYSELCLIMDVSNDYDQLLEHVRTLVLRWNVTLAIHHLSL</sequence>
<name>A0A517YFD8_9BACT</name>
<evidence type="ECO:0000313" key="1">
    <source>
        <dbReference type="EMBL" id="QDU28862.1"/>
    </source>
</evidence>
<dbReference type="Proteomes" id="UP000315017">
    <property type="component" value="Chromosome"/>
</dbReference>
<dbReference type="KEGG" id="aagg:ETAA8_39680"/>
<keyword evidence="2" id="KW-1185">Reference proteome</keyword>